<feature type="non-terminal residue" evidence="1">
    <location>
        <position position="148"/>
    </location>
</feature>
<feature type="non-terminal residue" evidence="1">
    <location>
        <position position="1"/>
    </location>
</feature>
<dbReference type="OrthoDB" id="5105702at2759"/>
<dbReference type="EMBL" id="JAGTJS010000014">
    <property type="protein sequence ID" value="KAH7248371.1"/>
    <property type="molecule type" value="Genomic_DNA"/>
</dbReference>
<gene>
    <name evidence="1" type="ORF">B0J15DRAFT_380234</name>
</gene>
<reference evidence="1" key="1">
    <citation type="journal article" date="2021" name="Nat. Commun.">
        <title>Genetic determinants of endophytism in the Arabidopsis root mycobiome.</title>
        <authorList>
            <person name="Mesny F."/>
            <person name="Miyauchi S."/>
            <person name="Thiergart T."/>
            <person name="Pickel B."/>
            <person name="Atanasova L."/>
            <person name="Karlsson M."/>
            <person name="Huettel B."/>
            <person name="Barry K.W."/>
            <person name="Haridas S."/>
            <person name="Chen C."/>
            <person name="Bauer D."/>
            <person name="Andreopoulos W."/>
            <person name="Pangilinan J."/>
            <person name="LaButti K."/>
            <person name="Riley R."/>
            <person name="Lipzen A."/>
            <person name="Clum A."/>
            <person name="Drula E."/>
            <person name="Henrissat B."/>
            <person name="Kohler A."/>
            <person name="Grigoriev I.V."/>
            <person name="Martin F.M."/>
            <person name="Hacquard S."/>
        </authorList>
    </citation>
    <scope>NUCLEOTIDE SEQUENCE</scope>
    <source>
        <strain evidence="1">FSSC 5 MPI-SDFR-AT-0091</strain>
    </source>
</reference>
<protein>
    <submittedName>
        <fullName evidence="1">Uncharacterized protein</fullName>
    </submittedName>
</protein>
<sequence>QDDCMIWELIFKKDNWLEEVLKIRYSTPCYGDPIPILLGKDMRMIARSEASVINVALLVNDWGGDCQFLKKLFLSCLQDGWSYEDKSKSIIVFKHCHIRLQAEEVLRGQEVICITQPEALIGSQEGSHYTCVSYYDGAPIQTIDESSI</sequence>
<comment type="caution">
    <text evidence="1">The sequence shown here is derived from an EMBL/GenBank/DDBJ whole genome shotgun (WGS) entry which is preliminary data.</text>
</comment>
<dbReference type="Proteomes" id="UP000736672">
    <property type="component" value="Unassembled WGS sequence"/>
</dbReference>
<accession>A0A9P9GZS9</accession>
<proteinExistence type="predicted"/>
<evidence type="ECO:0000313" key="2">
    <source>
        <dbReference type="Proteomes" id="UP000736672"/>
    </source>
</evidence>
<name>A0A9P9GZS9_FUSSL</name>
<evidence type="ECO:0000313" key="1">
    <source>
        <dbReference type="EMBL" id="KAH7248371.1"/>
    </source>
</evidence>
<keyword evidence="2" id="KW-1185">Reference proteome</keyword>
<dbReference type="AlphaFoldDB" id="A0A9P9GZS9"/>
<organism evidence="1 2">
    <name type="scientific">Fusarium solani</name>
    <name type="common">Filamentous fungus</name>
    <dbReference type="NCBI Taxonomy" id="169388"/>
    <lineage>
        <taxon>Eukaryota</taxon>
        <taxon>Fungi</taxon>
        <taxon>Dikarya</taxon>
        <taxon>Ascomycota</taxon>
        <taxon>Pezizomycotina</taxon>
        <taxon>Sordariomycetes</taxon>
        <taxon>Hypocreomycetidae</taxon>
        <taxon>Hypocreales</taxon>
        <taxon>Nectriaceae</taxon>
        <taxon>Fusarium</taxon>
        <taxon>Fusarium solani species complex</taxon>
    </lineage>
</organism>